<dbReference type="CDD" id="cd10845">
    <property type="entry name" value="DSRM_RNAse_III_family"/>
    <property type="match status" value="1"/>
</dbReference>
<dbReference type="Proteomes" id="UP000035036">
    <property type="component" value="Chromosome"/>
</dbReference>
<dbReference type="HOGENOM" id="CLU_000907_1_3_7"/>
<evidence type="ECO:0000256" key="14">
    <source>
        <dbReference type="ARBA" id="ARBA00022884"/>
    </source>
</evidence>
<keyword evidence="14 15" id="KW-0694">RNA-binding</keyword>
<feature type="active site" evidence="15">
    <location>
        <position position="125"/>
    </location>
</feature>
<dbReference type="PROSITE" id="PS50137">
    <property type="entry name" value="DS_RBD"/>
    <property type="match status" value="1"/>
</dbReference>
<dbReference type="SMART" id="SM00358">
    <property type="entry name" value="DSRM"/>
    <property type="match status" value="1"/>
</dbReference>
<reference evidence="18 19" key="1">
    <citation type="journal article" date="2015" name="Genome Announc.">
        <title>Genomes of Geoalkalibacter ferrihydriticus Z-0531T and Geoalkalibacter subterraneus Red1T, Two Haloalkaliphilic Metal-Reducing Deltaproteobacteria.</title>
        <authorList>
            <person name="Badalamenti J.P."/>
            <person name="Krajmalnik-Brown R."/>
            <person name="Torres C.I."/>
            <person name="Bond D.R."/>
        </authorList>
    </citation>
    <scope>NUCLEOTIDE SEQUENCE [LARGE SCALE GENOMIC DNA]</scope>
    <source>
        <strain evidence="18 19">Red1</strain>
    </source>
</reference>
<accession>A0A0B5FE36</accession>
<dbReference type="GO" id="GO:0006397">
    <property type="term" value="P:mRNA processing"/>
    <property type="evidence" value="ECO:0007669"/>
    <property type="project" value="UniProtKB-UniRule"/>
</dbReference>
<dbReference type="RefSeq" id="WP_040200036.1">
    <property type="nucleotide sequence ID" value="NZ_CP010311.1"/>
</dbReference>
<keyword evidence="13 15" id="KW-0460">Magnesium</keyword>
<comment type="catalytic activity">
    <reaction evidence="1 15">
        <text>Endonucleolytic cleavage to 5'-phosphomonoester.</text>
        <dbReference type="EC" id="3.1.26.3"/>
    </reaction>
</comment>
<dbReference type="GO" id="GO:0042802">
    <property type="term" value="F:identical protein binding"/>
    <property type="evidence" value="ECO:0007669"/>
    <property type="project" value="UniProtKB-ARBA"/>
</dbReference>
<dbReference type="GO" id="GO:0005737">
    <property type="term" value="C:cytoplasm"/>
    <property type="evidence" value="ECO:0007669"/>
    <property type="project" value="UniProtKB-SubCell"/>
</dbReference>
<evidence type="ECO:0000256" key="2">
    <source>
        <dbReference type="ARBA" id="ARBA00004496"/>
    </source>
</evidence>
<evidence type="ECO:0000256" key="10">
    <source>
        <dbReference type="ARBA" id="ARBA00022723"/>
    </source>
</evidence>
<dbReference type="GO" id="GO:0010468">
    <property type="term" value="P:regulation of gene expression"/>
    <property type="evidence" value="ECO:0007669"/>
    <property type="project" value="TreeGrafter"/>
</dbReference>
<dbReference type="Gene3D" id="3.30.160.20">
    <property type="match status" value="1"/>
</dbReference>
<sequence>MTPEFNPAEIEKRIGYCFACKDLLRTALTHRSYVNEAMEGRGDYNERLEFLGDAVLQLAVSRFIFDRYPDLPEGDLTRIRAEVVSEKGLAVVAQQLELGEALLFGRGEDRSGGRRKASLLSNAFEALLGAVFRDGGFDAATDVAERLLRERIEAAQGLSAWTDYKTRLQEHFQGRYGRPPAYRMVSVTGPEHDRIYRAEVVFDGEVVGQGQGRTKKAAQQAAACQALEALEV</sequence>
<dbReference type="SUPFAM" id="SSF69065">
    <property type="entry name" value="RNase III domain-like"/>
    <property type="match status" value="1"/>
</dbReference>
<evidence type="ECO:0000256" key="12">
    <source>
        <dbReference type="ARBA" id="ARBA00022801"/>
    </source>
</evidence>
<dbReference type="GO" id="GO:0004525">
    <property type="term" value="F:ribonuclease III activity"/>
    <property type="evidence" value="ECO:0007669"/>
    <property type="project" value="UniProtKB-UniRule"/>
</dbReference>
<keyword evidence="15" id="KW-0699">rRNA-binding</keyword>
<evidence type="ECO:0000256" key="8">
    <source>
        <dbReference type="ARBA" id="ARBA00022694"/>
    </source>
</evidence>
<evidence type="ECO:0000256" key="7">
    <source>
        <dbReference type="ARBA" id="ARBA00022664"/>
    </source>
</evidence>
<evidence type="ECO:0000256" key="15">
    <source>
        <dbReference type="HAMAP-Rule" id="MF_00104"/>
    </source>
</evidence>
<evidence type="ECO:0000256" key="11">
    <source>
        <dbReference type="ARBA" id="ARBA00022759"/>
    </source>
</evidence>
<comment type="function">
    <text evidence="15">Digests double-stranded RNA. Involved in the processing of primary rRNA transcript to yield the immediate precursors to the large and small rRNAs (23S and 16S). Processes some mRNAs, and tRNAs when they are encoded in the rRNA operon. Processes pre-crRNA and tracrRNA of type II CRISPR loci if present in the organism.</text>
</comment>
<dbReference type="HAMAP" id="MF_00104">
    <property type="entry name" value="RNase_III"/>
    <property type="match status" value="1"/>
</dbReference>
<dbReference type="EC" id="3.1.26.3" evidence="15"/>
<dbReference type="SUPFAM" id="SSF54768">
    <property type="entry name" value="dsRNA-binding domain-like"/>
    <property type="match status" value="1"/>
</dbReference>
<dbReference type="Gene3D" id="1.10.1520.10">
    <property type="entry name" value="Ribonuclease III domain"/>
    <property type="match status" value="1"/>
</dbReference>
<dbReference type="InterPro" id="IPR000999">
    <property type="entry name" value="RNase_III_dom"/>
</dbReference>
<dbReference type="PROSITE" id="PS00517">
    <property type="entry name" value="RNASE_3_1"/>
    <property type="match status" value="1"/>
</dbReference>
<dbReference type="InterPro" id="IPR011907">
    <property type="entry name" value="RNase_III"/>
</dbReference>
<dbReference type="InterPro" id="IPR036389">
    <property type="entry name" value="RNase_III_sf"/>
</dbReference>
<dbReference type="GO" id="GO:0008033">
    <property type="term" value="P:tRNA processing"/>
    <property type="evidence" value="ECO:0007669"/>
    <property type="project" value="UniProtKB-KW"/>
</dbReference>
<feature type="domain" description="RNase III" evidence="17">
    <location>
        <begin position="7"/>
        <end position="136"/>
    </location>
</feature>
<dbReference type="AlphaFoldDB" id="A0A0B5FE36"/>
<dbReference type="FunFam" id="3.30.160.20:FF:000003">
    <property type="entry name" value="Ribonuclease 3"/>
    <property type="match status" value="1"/>
</dbReference>
<comment type="cofactor">
    <cofactor evidence="15">
        <name>Mg(2+)</name>
        <dbReference type="ChEBI" id="CHEBI:18420"/>
    </cofactor>
</comment>
<feature type="binding site" evidence="15">
    <location>
        <position position="49"/>
    </location>
    <ligand>
        <name>Mg(2+)</name>
        <dbReference type="ChEBI" id="CHEBI:18420"/>
    </ligand>
</feature>
<keyword evidence="6 15" id="KW-0698">rRNA processing</keyword>
<dbReference type="FunFam" id="1.10.1520.10:FF:000001">
    <property type="entry name" value="Ribonuclease 3"/>
    <property type="match status" value="1"/>
</dbReference>
<evidence type="ECO:0000256" key="6">
    <source>
        <dbReference type="ARBA" id="ARBA00022552"/>
    </source>
</evidence>
<feature type="domain" description="DRBM" evidence="16">
    <location>
        <begin position="163"/>
        <end position="232"/>
    </location>
</feature>
<keyword evidence="8 15" id="KW-0819">tRNA processing</keyword>
<dbReference type="GO" id="GO:0019843">
    <property type="term" value="F:rRNA binding"/>
    <property type="evidence" value="ECO:0007669"/>
    <property type="project" value="UniProtKB-KW"/>
</dbReference>
<feature type="binding site" evidence="15">
    <location>
        <position position="122"/>
    </location>
    <ligand>
        <name>Mg(2+)</name>
        <dbReference type="ChEBI" id="CHEBI:18420"/>
    </ligand>
</feature>
<keyword evidence="11 15" id="KW-0255">Endonuclease</keyword>
<dbReference type="PANTHER" id="PTHR11207">
    <property type="entry name" value="RIBONUCLEASE III"/>
    <property type="match status" value="1"/>
</dbReference>
<name>A0A0B5FE36_9BACT</name>
<proteinExistence type="inferred from homology"/>
<dbReference type="KEGG" id="gsb:GSUB_07520"/>
<keyword evidence="7 15" id="KW-0507">mRNA processing</keyword>
<dbReference type="STRING" id="483547.GSUB_07520"/>
<evidence type="ECO:0000313" key="19">
    <source>
        <dbReference type="Proteomes" id="UP000035036"/>
    </source>
</evidence>
<comment type="subunit">
    <text evidence="4 15">Homodimer.</text>
</comment>
<evidence type="ECO:0000256" key="4">
    <source>
        <dbReference type="ARBA" id="ARBA00011738"/>
    </source>
</evidence>
<keyword evidence="19" id="KW-1185">Reference proteome</keyword>
<feature type="binding site" evidence="15">
    <location>
        <position position="125"/>
    </location>
    <ligand>
        <name>Mg(2+)</name>
        <dbReference type="ChEBI" id="CHEBI:18420"/>
    </ligand>
</feature>
<evidence type="ECO:0000259" key="16">
    <source>
        <dbReference type="PROSITE" id="PS50137"/>
    </source>
</evidence>
<dbReference type="PANTHER" id="PTHR11207:SF0">
    <property type="entry name" value="RIBONUCLEASE 3"/>
    <property type="match status" value="1"/>
</dbReference>
<dbReference type="OrthoDB" id="9805026at2"/>
<keyword evidence="10 15" id="KW-0479">Metal-binding</keyword>
<evidence type="ECO:0000256" key="13">
    <source>
        <dbReference type="ARBA" id="ARBA00022842"/>
    </source>
</evidence>
<dbReference type="CDD" id="cd00593">
    <property type="entry name" value="RIBOc"/>
    <property type="match status" value="1"/>
</dbReference>
<evidence type="ECO:0000259" key="17">
    <source>
        <dbReference type="PROSITE" id="PS50142"/>
    </source>
</evidence>
<dbReference type="EMBL" id="CP010311">
    <property type="protein sequence ID" value="AJF06422.1"/>
    <property type="molecule type" value="Genomic_DNA"/>
</dbReference>
<dbReference type="InterPro" id="IPR014720">
    <property type="entry name" value="dsRBD_dom"/>
</dbReference>
<evidence type="ECO:0000256" key="5">
    <source>
        <dbReference type="ARBA" id="ARBA00022490"/>
    </source>
</evidence>
<organism evidence="18 19">
    <name type="scientific">Geoalkalibacter subterraneus</name>
    <dbReference type="NCBI Taxonomy" id="483547"/>
    <lineage>
        <taxon>Bacteria</taxon>
        <taxon>Pseudomonadati</taxon>
        <taxon>Thermodesulfobacteriota</taxon>
        <taxon>Desulfuromonadia</taxon>
        <taxon>Desulfuromonadales</taxon>
        <taxon>Geoalkalibacteraceae</taxon>
        <taxon>Geoalkalibacter</taxon>
    </lineage>
</organism>
<dbReference type="GO" id="GO:0046872">
    <property type="term" value="F:metal ion binding"/>
    <property type="evidence" value="ECO:0007669"/>
    <property type="project" value="UniProtKB-KW"/>
</dbReference>
<keyword evidence="9 15" id="KW-0540">Nuclease</keyword>
<comment type="similarity">
    <text evidence="3">Belongs to the ribonuclease III family.</text>
</comment>
<evidence type="ECO:0000256" key="3">
    <source>
        <dbReference type="ARBA" id="ARBA00010183"/>
    </source>
</evidence>
<dbReference type="GO" id="GO:0003725">
    <property type="term" value="F:double-stranded RNA binding"/>
    <property type="evidence" value="ECO:0007669"/>
    <property type="project" value="TreeGrafter"/>
</dbReference>
<evidence type="ECO:0000256" key="1">
    <source>
        <dbReference type="ARBA" id="ARBA00000109"/>
    </source>
</evidence>
<dbReference type="SMART" id="SM00535">
    <property type="entry name" value="RIBOc"/>
    <property type="match status" value="1"/>
</dbReference>
<dbReference type="NCBIfam" id="TIGR02191">
    <property type="entry name" value="RNaseIII"/>
    <property type="match status" value="1"/>
</dbReference>
<keyword evidence="5 15" id="KW-0963">Cytoplasm</keyword>
<keyword evidence="12 15" id="KW-0378">Hydrolase</keyword>
<evidence type="ECO:0000256" key="9">
    <source>
        <dbReference type="ARBA" id="ARBA00022722"/>
    </source>
</evidence>
<feature type="active site" evidence="15">
    <location>
        <position position="53"/>
    </location>
</feature>
<evidence type="ECO:0000313" key="18">
    <source>
        <dbReference type="EMBL" id="AJF06422.1"/>
    </source>
</evidence>
<gene>
    <name evidence="15" type="primary">rnc</name>
    <name evidence="18" type="ORF">GSUB_07520</name>
</gene>
<protein>
    <recommendedName>
        <fullName evidence="15">Ribonuclease 3</fullName>
        <ecNumber evidence="15">3.1.26.3</ecNumber>
    </recommendedName>
    <alternativeName>
        <fullName evidence="15">Ribonuclease III</fullName>
        <shortName evidence="15">RNase III</shortName>
    </alternativeName>
</protein>
<dbReference type="Pfam" id="PF00035">
    <property type="entry name" value="dsrm"/>
    <property type="match status" value="1"/>
</dbReference>
<dbReference type="GO" id="GO:0006364">
    <property type="term" value="P:rRNA processing"/>
    <property type="evidence" value="ECO:0007669"/>
    <property type="project" value="UniProtKB-UniRule"/>
</dbReference>
<comment type="subcellular location">
    <subcellularLocation>
        <location evidence="2 15">Cytoplasm</location>
    </subcellularLocation>
</comment>
<dbReference type="Pfam" id="PF14622">
    <property type="entry name" value="Ribonucleas_3_3"/>
    <property type="match status" value="1"/>
</dbReference>
<dbReference type="PROSITE" id="PS50142">
    <property type="entry name" value="RNASE_3_2"/>
    <property type="match status" value="1"/>
</dbReference>